<gene>
    <name evidence="1" type="ORF">MKW98_027381</name>
</gene>
<dbReference type="EMBL" id="JAJJMB010001710">
    <property type="protein sequence ID" value="KAI3956067.1"/>
    <property type="molecule type" value="Genomic_DNA"/>
</dbReference>
<dbReference type="Proteomes" id="UP001202328">
    <property type="component" value="Unassembled WGS sequence"/>
</dbReference>
<accession>A0AAD4TGR0</accession>
<organism evidence="1 2">
    <name type="scientific">Papaver atlanticum</name>
    <dbReference type="NCBI Taxonomy" id="357466"/>
    <lineage>
        <taxon>Eukaryota</taxon>
        <taxon>Viridiplantae</taxon>
        <taxon>Streptophyta</taxon>
        <taxon>Embryophyta</taxon>
        <taxon>Tracheophyta</taxon>
        <taxon>Spermatophyta</taxon>
        <taxon>Magnoliopsida</taxon>
        <taxon>Ranunculales</taxon>
        <taxon>Papaveraceae</taxon>
        <taxon>Papaveroideae</taxon>
        <taxon>Papaver</taxon>
    </lineage>
</organism>
<proteinExistence type="predicted"/>
<dbReference type="AlphaFoldDB" id="A0AAD4TGR0"/>
<evidence type="ECO:0000313" key="1">
    <source>
        <dbReference type="EMBL" id="KAI3956067.1"/>
    </source>
</evidence>
<sequence>MAEIQSELNPEPCTQLEKLNQIVSQSSYVVLLVAHILQLLHNYFPWETIEDIDVAERGYYRVLWEQRNPKIDDITADLAKLKELSSILRGHYDSGQEVCFANQKASAQPYYDLVEQLPNIKKDPSYKDLTTGWERYMIQQVLKQRYHNGDGQIQTPQQSLSSHLEVKLCKILVT</sequence>
<evidence type="ECO:0000313" key="2">
    <source>
        <dbReference type="Proteomes" id="UP001202328"/>
    </source>
</evidence>
<comment type="caution">
    <text evidence="1">The sequence shown here is derived from an EMBL/GenBank/DDBJ whole genome shotgun (WGS) entry which is preliminary data.</text>
</comment>
<protein>
    <submittedName>
        <fullName evidence="1">Uncharacterized protein</fullName>
    </submittedName>
</protein>
<keyword evidence="2" id="KW-1185">Reference proteome</keyword>
<reference evidence="1" key="1">
    <citation type="submission" date="2022-04" db="EMBL/GenBank/DDBJ databases">
        <title>A functionally conserved STORR gene fusion in Papaver species that diverged 16.8 million years ago.</title>
        <authorList>
            <person name="Catania T."/>
        </authorList>
    </citation>
    <scope>NUCLEOTIDE SEQUENCE</scope>
    <source>
        <strain evidence="1">S-188037</strain>
    </source>
</reference>
<name>A0AAD4TGR0_9MAGN</name>